<dbReference type="InterPro" id="IPR015300">
    <property type="entry name" value="DNA-bd_pseudobarrel_sf"/>
</dbReference>
<keyword evidence="3" id="KW-0238">DNA-binding</keyword>
<comment type="subcellular location">
    <subcellularLocation>
        <location evidence="1">Nucleus</location>
    </subcellularLocation>
</comment>
<keyword evidence="5" id="KW-0539">Nucleus</keyword>
<evidence type="ECO:0000256" key="1">
    <source>
        <dbReference type="ARBA" id="ARBA00004123"/>
    </source>
</evidence>
<dbReference type="GO" id="GO:0003677">
    <property type="term" value="F:DNA binding"/>
    <property type="evidence" value="ECO:0007669"/>
    <property type="project" value="UniProtKB-KW"/>
</dbReference>
<sequence>MCFLDVQCEPIPWTPFNDIGHQSTEQRHMAIIMGVHEFLAGPSRSSLSVAHGSNIARSRRSPSGHDYDQLRQGEPLPPEIYKEYCGLLPRACRLTTTEVEEYEATMRIQNGKLSITEGWGNFMTSESIEWGYLLVFYRHSLFDLEIWIIEANGCGRQPVDTFTLDIKKTHVERARLFWRVYIKGCYENTNVVYLVIGQCRYEMEIFEGHGKKLLQRGATRSFVEDNGIVENCSCKFILVPAESITFKVEM</sequence>
<keyword evidence="2" id="KW-0805">Transcription regulation</keyword>
<protein>
    <submittedName>
        <fullName evidence="7">Uncharacterized protein</fullName>
    </submittedName>
</protein>
<evidence type="ECO:0000313" key="8">
    <source>
        <dbReference type="Proteomes" id="UP001153555"/>
    </source>
</evidence>
<evidence type="ECO:0000256" key="6">
    <source>
        <dbReference type="SAM" id="MobiDB-lite"/>
    </source>
</evidence>
<evidence type="ECO:0000256" key="4">
    <source>
        <dbReference type="ARBA" id="ARBA00023163"/>
    </source>
</evidence>
<dbReference type="AlphaFoldDB" id="A0A9N7MJ70"/>
<proteinExistence type="predicted"/>
<dbReference type="SUPFAM" id="SSF101936">
    <property type="entry name" value="DNA-binding pseudobarrel domain"/>
    <property type="match status" value="1"/>
</dbReference>
<dbReference type="EMBL" id="CACSLK010000984">
    <property type="protein sequence ID" value="CAA0806888.1"/>
    <property type="molecule type" value="Genomic_DNA"/>
</dbReference>
<keyword evidence="4" id="KW-0804">Transcription</keyword>
<dbReference type="OrthoDB" id="1666376at2759"/>
<organism evidence="7 8">
    <name type="scientific">Striga hermonthica</name>
    <name type="common">Purple witchweed</name>
    <name type="synonym">Buchnera hermonthica</name>
    <dbReference type="NCBI Taxonomy" id="68872"/>
    <lineage>
        <taxon>Eukaryota</taxon>
        <taxon>Viridiplantae</taxon>
        <taxon>Streptophyta</taxon>
        <taxon>Embryophyta</taxon>
        <taxon>Tracheophyta</taxon>
        <taxon>Spermatophyta</taxon>
        <taxon>Magnoliopsida</taxon>
        <taxon>eudicotyledons</taxon>
        <taxon>Gunneridae</taxon>
        <taxon>Pentapetalae</taxon>
        <taxon>asterids</taxon>
        <taxon>lamiids</taxon>
        <taxon>Lamiales</taxon>
        <taxon>Orobanchaceae</taxon>
        <taxon>Buchnereae</taxon>
        <taxon>Striga</taxon>
    </lineage>
</organism>
<dbReference type="Proteomes" id="UP001153555">
    <property type="component" value="Unassembled WGS sequence"/>
</dbReference>
<evidence type="ECO:0000256" key="5">
    <source>
        <dbReference type="ARBA" id="ARBA00023242"/>
    </source>
</evidence>
<evidence type="ECO:0000256" key="3">
    <source>
        <dbReference type="ARBA" id="ARBA00023125"/>
    </source>
</evidence>
<name>A0A9N7MJ70_STRHE</name>
<evidence type="ECO:0000256" key="2">
    <source>
        <dbReference type="ARBA" id="ARBA00023015"/>
    </source>
</evidence>
<comment type="caution">
    <text evidence="7">The sequence shown here is derived from an EMBL/GenBank/DDBJ whole genome shotgun (WGS) entry which is preliminary data.</text>
</comment>
<accession>A0A9N7MJ70</accession>
<dbReference type="GO" id="GO:0005634">
    <property type="term" value="C:nucleus"/>
    <property type="evidence" value="ECO:0007669"/>
    <property type="project" value="UniProtKB-SubCell"/>
</dbReference>
<reference evidence="7" key="1">
    <citation type="submission" date="2019-12" db="EMBL/GenBank/DDBJ databases">
        <authorList>
            <person name="Scholes J."/>
        </authorList>
    </citation>
    <scope>NUCLEOTIDE SEQUENCE</scope>
</reference>
<feature type="region of interest" description="Disordered" evidence="6">
    <location>
        <begin position="52"/>
        <end position="72"/>
    </location>
</feature>
<dbReference type="Gene3D" id="2.40.330.10">
    <property type="entry name" value="DNA-binding pseudobarrel domain"/>
    <property type="match status" value="1"/>
</dbReference>
<keyword evidence="8" id="KW-1185">Reference proteome</keyword>
<evidence type="ECO:0000313" key="7">
    <source>
        <dbReference type="EMBL" id="CAA0806888.1"/>
    </source>
</evidence>
<gene>
    <name evidence="7" type="ORF">SHERM_09766</name>
</gene>